<organism evidence="3 4">
    <name type="scientific">Ladona fulva</name>
    <name type="common">Scarce chaser dragonfly</name>
    <name type="synonym">Libellula fulva</name>
    <dbReference type="NCBI Taxonomy" id="123851"/>
    <lineage>
        <taxon>Eukaryota</taxon>
        <taxon>Metazoa</taxon>
        <taxon>Ecdysozoa</taxon>
        <taxon>Arthropoda</taxon>
        <taxon>Hexapoda</taxon>
        <taxon>Insecta</taxon>
        <taxon>Pterygota</taxon>
        <taxon>Palaeoptera</taxon>
        <taxon>Odonata</taxon>
        <taxon>Epiprocta</taxon>
        <taxon>Anisoptera</taxon>
        <taxon>Libelluloidea</taxon>
        <taxon>Libellulidae</taxon>
        <taxon>Ladona</taxon>
    </lineage>
</organism>
<protein>
    <recommendedName>
        <fullName evidence="2">Endonuclease/exonuclease/phosphatase domain-containing protein</fullName>
    </recommendedName>
</protein>
<name>A0A8K0KNY4_LADFU</name>
<evidence type="ECO:0000313" key="4">
    <source>
        <dbReference type="Proteomes" id="UP000792457"/>
    </source>
</evidence>
<proteinExistence type="predicted"/>
<feature type="region of interest" description="Disordered" evidence="1">
    <location>
        <begin position="216"/>
        <end position="278"/>
    </location>
</feature>
<dbReference type="AlphaFoldDB" id="A0A8K0KNY4"/>
<dbReference type="InterPro" id="IPR036691">
    <property type="entry name" value="Endo/exonu/phosph_ase_sf"/>
</dbReference>
<dbReference type="GO" id="GO:0003824">
    <property type="term" value="F:catalytic activity"/>
    <property type="evidence" value="ECO:0007669"/>
    <property type="project" value="InterPro"/>
</dbReference>
<dbReference type="Gene3D" id="3.60.10.10">
    <property type="entry name" value="Endonuclease/exonuclease/phosphatase"/>
    <property type="match status" value="1"/>
</dbReference>
<keyword evidence="4" id="KW-1185">Reference proteome</keyword>
<dbReference type="OrthoDB" id="5419617at2759"/>
<feature type="compositionally biased region" description="Pro residues" evidence="1">
    <location>
        <begin position="260"/>
        <end position="275"/>
    </location>
</feature>
<evidence type="ECO:0000256" key="1">
    <source>
        <dbReference type="SAM" id="MobiDB-lite"/>
    </source>
</evidence>
<feature type="domain" description="Endonuclease/exonuclease/phosphatase" evidence="2">
    <location>
        <begin position="20"/>
        <end position="136"/>
    </location>
</feature>
<evidence type="ECO:0000313" key="3">
    <source>
        <dbReference type="EMBL" id="KAG8238577.1"/>
    </source>
</evidence>
<feature type="compositionally biased region" description="Polar residues" evidence="1">
    <location>
        <begin position="225"/>
        <end position="236"/>
    </location>
</feature>
<evidence type="ECO:0000259" key="2">
    <source>
        <dbReference type="Pfam" id="PF14529"/>
    </source>
</evidence>
<comment type="caution">
    <text evidence="3">The sequence shown here is derived from an EMBL/GenBank/DDBJ whole genome shotgun (WGS) entry which is preliminary data.</text>
</comment>
<accession>A0A8K0KNY4</accession>
<reference evidence="3" key="2">
    <citation type="submission" date="2017-10" db="EMBL/GenBank/DDBJ databases">
        <title>Ladona fulva Genome sequencing and assembly.</title>
        <authorList>
            <person name="Murali S."/>
            <person name="Richards S."/>
            <person name="Bandaranaike D."/>
            <person name="Bellair M."/>
            <person name="Blankenburg K."/>
            <person name="Chao H."/>
            <person name="Dinh H."/>
            <person name="Doddapaneni H."/>
            <person name="Dugan-Rocha S."/>
            <person name="Elkadiri S."/>
            <person name="Gnanaolivu R."/>
            <person name="Hernandez B."/>
            <person name="Skinner E."/>
            <person name="Javaid M."/>
            <person name="Lee S."/>
            <person name="Li M."/>
            <person name="Ming W."/>
            <person name="Munidasa M."/>
            <person name="Muniz J."/>
            <person name="Nguyen L."/>
            <person name="Hughes D."/>
            <person name="Osuji N."/>
            <person name="Pu L.-L."/>
            <person name="Puazo M."/>
            <person name="Qu C."/>
            <person name="Quiroz J."/>
            <person name="Raj R."/>
            <person name="Weissenberger G."/>
            <person name="Xin Y."/>
            <person name="Zou X."/>
            <person name="Han Y."/>
            <person name="Worley K."/>
            <person name="Muzny D."/>
            <person name="Gibbs R."/>
        </authorList>
    </citation>
    <scope>NUCLEOTIDE SEQUENCE</scope>
    <source>
        <strain evidence="3">Sampled in the wild</strain>
    </source>
</reference>
<dbReference type="EMBL" id="KZ309378">
    <property type="protein sequence ID" value="KAG8238577.1"/>
    <property type="molecule type" value="Genomic_DNA"/>
</dbReference>
<dbReference type="Proteomes" id="UP000792457">
    <property type="component" value="Unassembled WGS sequence"/>
</dbReference>
<gene>
    <name evidence="3" type="ORF">J437_LFUL018406</name>
</gene>
<dbReference type="SUPFAM" id="SSF56219">
    <property type="entry name" value="DNase I-like"/>
    <property type="match status" value="1"/>
</dbReference>
<dbReference type="Pfam" id="PF14529">
    <property type="entry name" value="Exo_endo_phos_2"/>
    <property type="match status" value="1"/>
</dbReference>
<reference evidence="3" key="1">
    <citation type="submission" date="2013-04" db="EMBL/GenBank/DDBJ databases">
        <authorList>
            <person name="Qu J."/>
            <person name="Murali S.C."/>
            <person name="Bandaranaike D."/>
            <person name="Bellair M."/>
            <person name="Blankenburg K."/>
            <person name="Chao H."/>
            <person name="Dinh H."/>
            <person name="Doddapaneni H."/>
            <person name="Downs B."/>
            <person name="Dugan-Rocha S."/>
            <person name="Elkadiri S."/>
            <person name="Gnanaolivu R.D."/>
            <person name="Hernandez B."/>
            <person name="Javaid M."/>
            <person name="Jayaseelan J.C."/>
            <person name="Lee S."/>
            <person name="Li M."/>
            <person name="Ming W."/>
            <person name="Munidasa M."/>
            <person name="Muniz J."/>
            <person name="Nguyen L."/>
            <person name="Ongeri F."/>
            <person name="Osuji N."/>
            <person name="Pu L.-L."/>
            <person name="Puazo M."/>
            <person name="Qu C."/>
            <person name="Quiroz J."/>
            <person name="Raj R."/>
            <person name="Weissenberger G."/>
            <person name="Xin Y."/>
            <person name="Zou X."/>
            <person name="Han Y."/>
            <person name="Richards S."/>
            <person name="Worley K."/>
            <person name="Muzny D."/>
            <person name="Gibbs R."/>
        </authorList>
    </citation>
    <scope>NUCLEOTIDE SEQUENCE</scope>
    <source>
        <strain evidence="3">Sampled in the wild</strain>
    </source>
</reference>
<dbReference type="InterPro" id="IPR005135">
    <property type="entry name" value="Endo/exonuclease/phosphatase"/>
</dbReference>
<sequence>MDLAAAVLSFQERNMIRRIVICSSYLPYDAPELPPNRELEDLVNFCKTKRWDLVGCDSISHHSVSGSSDVNPRGGSILEYLMTIELQLLNRVSQPTFMNNVREEVIDITLCTSNIGHKIKGWRVSGETSLSDHYHILFTQSEEARQAIAYRDPNATNWDLYRGELKRDIEVAVDAPKIQKQTNKHRHVLLKLRSPLLFRPPPLRLGNRFSYLFSAPVSPPPPPSTLASDKTRTSPSPRRLPSENFINIPVPPFPRSGSPPASPPESVPLSGPPANPTRAYCAQSVSQVDASFAVPGPSTPQTENPNRTFTFTRKKINPTQTGPNKKMGIILQSLPDTPACVRTSSR</sequence>